<accession>A0A1W2BZJ3</accession>
<feature type="domain" description="Secretion system C-terminal sorting" evidence="3">
    <location>
        <begin position="555"/>
        <end position="627"/>
    </location>
</feature>
<dbReference type="Gene3D" id="2.60.120.200">
    <property type="match status" value="1"/>
</dbReference>
<dbReference type="SUPFAM" id="SSF52833">
    <property type="entry name" value="Thioredoxin-like"/>
    <property type="match status" value="1"/>
</dbReference>
<evidence type="ECO:0000259" key="2">
    <source>
        <dbReference type="Pfam" id="PF07675"/>
    </source>
</evidence>
<dbReference type="Pfam" id="PF07675">
    <property type="entry name" value="Cleaved_Adhesin"/>
    <property type="match status" value="1"/>
</dbReference>
<proteinExistence type="predicted"/>
<dbReference type="AlphaFoldDB" id="A0A1W2BZJ3"/>
<name>A0A1W2BZJ3_9FLAO</name>
<dbReference type="InterPro" id="IPR036249">
    <property type="entry name" value="Thioredoxin-like_sf"/>
</dbReference>
<evidence type="ECO:0000256" key="1">
    <source>
        <dbReference type="ARBA" id="ARBA00022729"/>
    </source>
</evidence>
<keyword evidence="5" id="KW-1185">Reference proteome</keyword>
<dbReference type="Pfam" id="PF11551">
    <property type="entry name" value="Omp28"/>
    <property type="match status" value="1"/>
</dbReference>
<reference evidence="4 5" key="1">
    <citation type="submission" date="2017-04" db="EMBL/GenBank/DDBJ databases">
        <authorList>
            <person name="Afonso C.L."/>
            <person name="Miller P.J."/>
            <person name="Scott M.A."/>
            <person name="Spackman E."/>
            <person name="Goraichik I."/>
            <person name="Dimitrov K.M."/>
            <person name="Suarez D.L."/>
            <person name="Swayne D.E."/>
        </authorList>
    </citation>
    <scope>NUCLEOTIDE SEQUENCE [LARGE SCALE GENOMIC DNA]</scope>
    <source>
        <strain evidence="4 5">CGMCC 1.12708</strain>
    </source>
</reference>
<dbReference type="Gene3D" id="2.60.40.10">
    <property type="entry name" value="Immunoglobulins"/>
    <property type="match status" value="1"/>
</dbReference>
<protein>
    <submittedName>
        <fullName evidence="4">Por secretion system C-terminal sorting domain-containing protein</fullName>
    </submittedName>
</protein>
<evidence type="ECO:0000313" key="5">
    <source>
        <dbReference type="Proteomes" id="UP000192393"/>
    </source>
</evidence>
<gene>
    <name evidence="4" type="ORF">SAMN06296427_10812</name>
</gene>
<dbReference type="NCBIfam" id="TIGR04183">
    <property type="entry name" value="Por_Secre_tail"/>
    <property type="match status" value="1"/>
</dbReference>
<dbReference type="InterPro" id="IPR021615">
    <property type="entry name" value="Omp28"/>
</dbReference>
<dbReference type="STRING" id="1434700.SAMN06296427_10812"/>
<dbReference type="NCBIfam" id="NF038128">
    <property type="entry name" value="choice_anch_J"/>
    <property type="match status" value="1"/>
</dbReference>
<dbReference type="EMBL" id="FWXS01000008">
    <property type="protein sequence ID" value="SMC78271.1"/>
    <property type="molecule type" value="Genomic_DNA"/>
</dbReference>
<dbReference type="InterPro" id="IPR011628">
    <property type="entry name" value="Cleaved_adhesin"/>
</dbReference>
<feature type="domain" description="Cleaved adhesin" evidence="2">
    <location>
        <begin position="33"/>
        <end position="186"/>
    </location>
</feature>
<organism evidence="4 5">
    <name type="scientific">Moheibacter sediminis</name>
    <dbReference type="NCBI Taxonomy" id="1434700"/>
    <lineage>
        <taxon>Bacteria</taxon>
        <taxon>Pseudomonadati</taxon>
        <taxon>Bacteroidota</taxon>
        <taxon>Flavobacteriia</taxon>
        <taxon>Flavobacteriales</taxon>
        <taxon>Weeksellaceae</taxon>
        <taxon>Moheibacter</taxon>
    </lineage>
</organism>
<dbReference type="Proteomes" id="UP000192393">
    <property type="component" value="Unassembled WGS sequence"/>
</dbReference>
<sequence length="629" mass="70640">MVKFEAELTMKTTFIFFLFLLILCNNTLAQSYFFEDFENGVDHWDFVDYNNDGRNWGTYVPGAYPSFGTKSISSRSISITPDNLAVSPAVNLSNISLENGNYIALDYQIATSVSNPYEKYSVYITHSSNPEDIVNAVPVYTETVQTGGIIHKKRLDISGYIGQIVYITFRHYDCSQFSILLDNIEVRKMGTNNVKLNNYQLERYTLPNQDNTIELSLTNRGENNITSVNIMWNDGTNDHTSNIPINILPDETVSLQHPFAVNYSDIRQADISITATHVNGEIDFDQADNILHAKINTLSQSITPKILIEEGTGTWCGWCPRGIVAMKYMDAHYSNQFIGIAVHDGDVLENEEYASNSNFAGFPLMHVDRTLFNQHVSSESMEELFNLRRQRKNPAALQLVPDITGRELSIRVNTTFYSNFSQSDFRLAVLVMENNLPGYGQVNYYAGGTNGPMGGFESLPDPIPADMINHDHVAREIIGGYHGTENSIPENITDGQSVEYTFNYTIPEEYNLQNLQFAVVLIDNENGEIVNTELVSLAEMSVNDIEVLQGFSFSPNPASDLIYLKNNEEGLYSVKIYDNSGKAVYSIAQKLISKNQTIAIQLSNFPAGIYIISMEGKTNSYSKRLIIKH</sequence>
<dbReference type="InterPro" id="IPR013783">
    <property type="entry name" value="Ig-like_fold"/>
</dbReference>
<evidence type="ECO:0000313" key="4">
    <source>
        <dbReference type="EMBL" id="SMC78271.1"/>
    </source>
</evidence>
<evidence type="ECO:0000259" key="3">
    <source>
        <dbReference type="Pfam" id="PF18962"/>
    </source>
</evidence>
<keyword evidence="1" id="KW-0732">Signal</keyword>
<dbReference type="Pfam" id="PF18962">
    <property type="entry name" value="Por_Secre_tail"/>
    <property type="match status" value="1"/>
</dbReference>
<dbReference type="InterPro" id="IPR026444">
    <property type="entry name" value="Secre_tail"/>
</dbReference>